<proteinExistence type="inferred from homology"/>
<evidence type="ECO:0000256" key="5">
    <source>
        <dbReference type="ARBA" id="ARBA00022970"/>
    </source>
</evidence>
<dbReference type="Proteomes" id="UP000436468">
    <property type="component" value="Unassembled WGS sequence"/>
</dbReference>
<dbReference type="SUPFAM" id="SSF52540">
    <property type="entry name" value="P-loop containing nucleoside triphosphate hydrolases"/>
    <property type="match status" value="1"/>
</dbReference>
<protein>
    <submittedName>
        <fullName evidence="8">ATP-binding cassette domain-containing protein</fullName>
    </submittedName>
</protein>
<dbReference type="CDD" id="cd03224">
    <property type="entry name" value="ABC_TM1139_LivF_branched"/>
    <property type="match status" value="1"/>
</dbReference>
<dbReference type="PROSITE" id="PS00211">
    <property type="entry name" value="ABC_TRANSPORTER_1"/>
    <property type="match status" value="1"/>
</dbReference>
<feature type="domain" description="ABC transporter" evidence="7">
    <location>
        <begin position="4"/>
        <end position="232"/>
    </location>
</feature>
<keyword evidence="2" id="KW-0813">Transport</keyword>
<keyword evidence="5" id="KW-0029">Amino-acid transport</keyword>
<dbReference type="Pfam" id="PF00005">
    <property type="entry name" value="ABC_tran"/>
    <property type="match status" value="1"/>
</dbReference>
<evidence type="ECO:0000256" key="2">
    <source>
        <dbReference type="ARBA" id="ARBA00022448"/>
    </source>
</evidence>
<comment type="similarity">
    <text evidence="1">Belongs to the ABC transporter superfamily.</text>
</comment>
<dbReference type="AlphaFoldDB" id="A0A844T1Z4"/>
<keyword evidence="4 8" id="KW-0067">ATP-binding</keyword>
<accession>A0A844T1Z4</accession>
<dbReference type="GO" id="GO:0015807">
    <property type="term" value="P:L-amino acid transport"/>
    <property type="evidence" value="ECO:0007669"/>
    <property type="project" value="TreeGrafter"/>
</dbReference>
<evidence type="ECO:0000313" key="8">
    <source>
        <dbReference type="EMBL" id="MVT68680.1"/>
    </source>
</evidence>
<gene>
    <name evidence="8" type="ORF">GPL21_26640</name>
</gene>
<dbReference type="PROSITE" id="PS50893">
    <property type="entry name" value="ABC_TRANSPORTER_2"/>
    <property type="match status" value="1"/>
</dbReference>
<evidence type="ECO:0000256" key="6">
    <source>
        <dbReference type="ARBA" id="ARBA00024722"/>
    </source>
</evidence>
<evidence type="ECO:0000313" key="9">
    <source>
        <dbReference type="Proteomes" id="UP000436468"/>
    </source>
</evidence>
<comment type="caution">
    <text evidence="8">The sequence shown here is derived from an EMBL/GenBank/DDBJ whole genome shotgun (WGS) entry which is preliminary data.</text>
</comment>
<comment type="function">
    <text evidence="6">Involved in beta-(1--&gt;2)glucan export. Transmembrane domains (TMD) form a pore in the inner membrane and the ATP-binding domain (NBD) is responsible for energy generation.</text>
</comment>
<evidence type="ECO:0000256" key="4">
    <source>
        <dbReference type="ARBA" id="ARBA00022840"/>
    </source>
</evidence>
<dbReference type="GO" id="GO:0016887">
    <property type="term" value="F:ATP hydrolysis activity"/>
    <property type="evidence" value="ECO:0007669"/>
    <property type="project" value="InterPro"/>
</dbReference>
<dbReference type="InterPro" id="IPR003439">
    <property type="entry name" value="ABC_transporter-like_ATP-bd"/>
</dbReference>
<dbReference type="InterPro" id="IPR027417">
    <property type="entry name" value="P-loop_NTPase"/>
</dbReference>
<keyword evidence="9" id="KW-1185">Reference proteome</keyword>
<dbReference type="SMART" id="SM00382">
    <property type="entry name" value="AAA"/>
    <property type="match status" value="1"/>
</dbReference>
<dbReference type="Gene3D" id="3.40.50.300">
    <property type="entry name" value="P-loop containing nucleotide triphosphate hydrolases"/>
    <property type="match status" value="1"/>
</dbReference>
<dbReference type="InterPro" id="IPR017871">
    <property type="entry name" value="ABC_transporter-like_CS"/>
</dbReference>
<dbReference type="PANTHER" id="PTHR43820:SF2">
    <property type="entry name" value="ABC TRANSPORTER ATP-BINDING PROTEIN"/>
    <property type="match status" value="1"/>
</dbReference>
<dbReference type="GO" id="GO:0005524">
    <property type="term" value="F:ATP binding"/>
    <property type="evidence" value="ECO:0007669"/>
    <property type="project" value="UniProtKB-KW"/>
</dbReference>
<dbReference type="InterPro" id="IPR052156">
    <property type="entry name" value="BCAA_Transport_ATP-bd_LivF"/>
</dbReference>
<evidence type="ECO:0000259" key="7">
    <source>
        <dbReference type="PROSITE" id="PS50893"/>
    </source>
</evidence>
<organism evidence="8 9">
    <name type="scientific">Bradyrhizobium pachyrhizi</name>
    <dbReference type="NCBI Taxonomy" id="280333"/>
    <lineage>
        <taxon>Bacteria</taxon>
        <taxon>Pseudomonadati</taxon>
        <taxon>Pseudomonadota</taxon>
        <taxon>Alphaproteobacteria</taxon>
        <taxon>Hyphomicrobiales</taxon>
        <taxon>Nitrobacteraceae</taxon>
        <taxon>Bradyrhizobium</taxon>
    </lineage>
</organism>
<reference evidence="8 9" key="1">
    <citation type="submission" date="2019-12" db="EMBL/GenBank/DDBJ databases">
        <title>Draft genome sequences Bradyrhizobium cajani AMBPC1010, Bradyrhizobium pachyrhizi AMBPC1040 and Bradyrhizobium yuanmingense ALSPC3051, three plant growth promoting strains isolated from nodules of Cajanus cajan L. in Dominican Republic.</title>
        <authorList>
            <person name="Flores-Felix J.D."/>
            <person name="Araujo J."/>
            <person name="Diaz-Alcantara C."/>
            <person name="Gonzalez-Andres F."/>
            <person name="Velazquez E."/>
        </authorList>
    </citation>
    <scope>NUCLEOTIDE SEQUENCE [LARGE SCALE GENOMIC DNA]</scope>
    <source>
        <strain evidence="8 9">1040</strain>
    </source>
</reference>
<dbReference type="RefSeq" id="WP_157346976.1">
    <property type="nucleotide sequence ID" value="NZ_WQNF01000022.1"/>
</dbReference>
<sequence>MSLLEVNGLNSYYGDSHILFDVSLRVERNEVVALLGRNGAGKSTTLKSLMGVVTPRRGSVMFDGVEISGRKSHKIAQAGMQLVHEERRIFGSLSVEENLVIAGLTASQRWPLDRIYEMFPRLRERRSNRGTDLSGGEQQMLAIARALVRDPKIILLDEPFEGLAPVIVRDLMKACRDLAEAGQTIVLVEQNLAATLALAQRIYIINNGHIVHEGPAQEIKAQPDVLQRYLGV</sequence>
<name>A0A844T1Z4_9BRAD</name>
<keyword evidence="3" id="KW-0547">Nucleotide-binding</keyword>
<evidence type="ECO:0000256" key="3">
    <source>
        <dbReference type="ARBA" id="ARBA00022741"/>
    </source>
</evidence>
<dbReference type="InterPro" id="IPR003593">
    <property type="entry name" value="AAA+_ATPase"/>
</dbReference>
<dbReference type="PANTHER" id="PTHR43820">
    <property type="entry name" value="HIGH-AFFINITY BRANCHED-CHAIN AMINO ACID TRANSPORT ATP-BINDING PROTEIN LIVF"/>
    <property type="match status" value="1"/>
</dbReference>
<dbReference type="EMBL" id="WQNF01000022">
    <property type="protein sequence ID" value="MVT68680.1"/>
    <property type="molecule type" value="Genomic_DNA"/>
</dbReference>
<evidence type="ECO:0000256" key="1">
    <source>
        <dbReference type="ARBA" id="ARBA00005417"/>
    </source>
</evidence>
<dbReference type="GO" id="GO:0015658">
    <property type="term" value="F:branched-chain amino acid transmembrane transporter activity"/>
    <property type="evidence" value="ECO:0007669"/>
    <property type="project" value="TreeGrafter"/>
</dbReference>